<organism evidence="1 2">
    <name type="scientific">Fictibacillus terranigra</name>
    <dbReference type="NCBI Taxonomy" id="3058424"/>
    <lineage>
        <taxon>Bacteria</taxon>
        <taxon>Bacillati</taxon>
        <taxon>Bacillota</taxon>
        <taxon>Bacilli</taxon>
        <taxon>Bacillales</taxon>
        <taxon>Fictibacillaceae</taxon>
        <taxon>Fictibacillus</taxon>
    </lineage>
</organism>
<proteinExistence type="predicted"/>
<dbReference type="Proteomes" id="UP001168694">
    <property type="component" value="Unassembled WGS sequence"/>
</dbReference>
<dbReference type="EMBL" id="JAUHLN010000004">
    <property type="protein sequence ID" value="MDN4075021.1"/>
    <property type="molecule type" value="Genomic_DNA"/>
</dbReference>
<protein>
    <submittedName>
        <fullName evidence="1">DUF1272 domain-containing protein</fullName>
    </submittedName>
</protein>
<dbReference type="Pfam" id="PF06906">
    <property type="entry name" value="DUF1272"/>
    <property type="match status" value="1"/>
</dbReference>
<keyword evidence="2" id="KW-1185">Reference proteome</keyword>
<dbReference type="RefSeq" id="WP_290401139.1">
    <property type="nucleotide sequence ID" value="NZ_JAUHLN010000004.1"/>
</dbReference>
<accession>A0ABT8EAV0</accession>
<gene>
    <name evidence="1" type="ORF">QYF49_18790</name>
</gene>
<sequence length="71" mass="7978">MALEMKNECEKCSKALNGYSTAYICTHECTFCEACSEEMDMICQNCKGELVRRPKKSIRKSCALTGVKSNE</sequence>
<reference evidence="1" key="1">
    <citation type="submission" date="2023-06" db="EMBL/GenBank/DDBJ databases">
        <title>Draft Genome Sequences of Representative Paenibacillus Polymyxa, Bacillus cereus, Fictibacillus sp., and Brevibacillus agri Strains Isolated from Amazonian Dark Earth.</title>
        <authorList>
            <person name="Pellegrinetti T.A."/>
            <person name="Cunha I.C.M."/>
            <person name="Chaves M.G."/>
            <person name="Freitas A.S."/>
            <person name="Silva A.V.R."/>
            <person name="Tsai S.M."/>
            <person name="Mendes L.W."/>
        </authorList>
    </citation>
    <scope>NUCLEOTIDE SEQUENCE</scope>
    <source>
        <strain evidence="1">CENA-BCM004</strain>
    </source>
</reference>
<evidence type="ECO:0000313" key="2">
    <source>
        <dbReference type="Proteomes" id="UP001168694"/>
    </source>
</evidence>
<evidence type="ECO:0000313" key="1">
    <source>
        <dbReference type="EMBL" id="MDN4075021.1"/>
    </source>
</evidence>
<dbReference type="InterPro" id="IPR010696">
    <property type="entry name" value="DUF1272"/>
</dbReference>
<comment type="caution">
    <text evidence="1">The sequence shown here is derived from an EMBL/GenBank/DDBJ whole genome shotgun (WGS) entry which is preliminary data.</text>
</comment>
<name>A0ABT8EAV0_9BACL</name>